<evidence type="ECO:0000256" key="4">
    <source>
        <dbReference type="ARBA" id="ARBA00023163"/>
    </source>
</evidence>
<dbReference type="InterPro" id="IPR003340">
    <property type="entry name" value="B3_DNA-bd"/>
</dbReference>
<sequence>MKDIIPINDPKTVVLFSKLLTKTDLEHQLIVPSEVLTKYPILDQNGHVSKYIISFDKNGKPWEFPLATRNTGRYPKPSVPPASWHPFVAEYGLRAGDSVLFYTRLDDPADKIQVRGLRKTILFKGEESWVEVEKLHNQRRACMNLS</sequence>
<evidence type="ECO:0000256" key="3">
    <source>
        <dbReference type="ARBA" id="ARBA00023125"/>
    </source>
</evidence>
<comment type="subcellular location">
    <subcellularLocation>
        <location evidence="1">Nucleus</location>
    </subcellularLocation>
</comment>
<dbReference type="GO" id="GO:0003677">
    <property type="term" value="F:DNA binding"/>
    <property type="evidence" value="ECO:0007669"/>
    <property type="project" value="UniProtKB-KW"/>
</dbReference>
<dbReference type="Proteomes" id="UP000091857">
    <property type="component" value="Chromosome 7"/>
</dbReference>
<dbReference type="SMR" id="A0A2C9VJC5"/>
<dbReference type="PROSITE" id="PS50863">
    <property type="entry name" value="B3"/>
    <property type="match status" value="1"/>
</dbReference>
<dbReference type="Gene3D" id="2.40.330.10">
    <property type="entry name" value="DNA-binding pseudobarrel domain"/>
    <property type="match status" value="1"/>
</dbReference>
<dbReference type="SMART" id="SM01019">
    <property type="entry name" value="B3"/>
    <property type="match status" value="1"/>
</dbReference>
<evidence type="ECO:0000256" key="2">
    <source>
        <dbReference type="ARBA" id="ARBA00023015"/>
    </source>
</evidence>
<keyword evidence="3" id="KW-0238">DNA-binding</keyword>
<dbReference type="AlphaFoldDB" id="A0A2C9VJC5"/>
<keyword evidence="8" id="KW-1185">Reference proteome</keyword>
<protein>
    <recommendedName>
        <fullName evidence="6">TF-B3 domain-containing protein</fullName>
    </recommendedName>
</protein>
<evidence type="ECO:0000259" key="6">
    <source>
        <dbReference type="PROSITE" id="PS50863"/>
    </source>
</evidence>
<reference evidence="8" key="1">
    <citation type="journal article" date="2016" name="Nat. Biotechnol.">
        <title>Sequencing wild and cultivated cassava and related species reveals extensive interspecific hybridization and genetic diversity.</title>
        <authorList>
            <person name="Bredeson J.V."/>
            <person name="Lyons J.B."/>
            <person name="Prochnik S.E."/>
            <person name="Wu G.A."/>
            <person name="Ha C.M."/>
            <person name="Edsinger-Gonzales E."/>
            <person name="Grimwood J."/>
            <person name="Schmutz J."/>
            <person name="Rabbi I.Y."/>
            <person name="Egesi C."/>
            <person name="Nauluvula P."/>
            <person name="Lebot V."/>
            <person name="Ndunguru J."/>
            <person name="Mkamilo G."/>
            <person name="Bart R.S."/>
            <person name="Setter T.L."/>
            <person name="Gleadow R.M."/>
            <person name="Kulakow P."/>
            <person name="Ferguson M.E."/>
            <person name="Rounsley S."/>
            <person name="Rokhsar D.S."/>
        </authorList>
    </citation>
    <scope>NUCLEOTIDE SEQUENCE [LARGE SCALE GENOMIC DNA]</scope>
    <source>
        <strain evidence="8">cv. AM560-2</strain>
    </source>
</reference>
<dbReference type="CDD" id="cd10017">
    <property type="entry name" value="B3_DNA"/>
    <property type="match status" value="1"/>
</dbReference>
<dbReference type="Gramene" id="Manes.07G021000.1.v8.1">
    <property type="protein sequence ID" value="Manes.07G021000.1.v8.1.CDS.1"/>
    <property type="gene ID" value="Manes.07G021000.v8.1"/>
</dbReference>
<dbReference type="EMBL" id="CM004393">
    <property type="protein sequence ID" value="OAY44969.1"/>
    <property type="molecule type" value="Genomic_DNA"/>
</dbReference>
<dbReference type="SUPFAM" id="SSF101936">
    <property type="entry name" value="DNA-binding pseudobarrel domain"/>
    <property type="match status" value="1"/>
</dbReference>
<proteinExistence type="predicted"/>
<keyword evidence="4" id="KW-0804">Transcription</keyword>
<evidence type="ECO:0000313" key="7">
    <source>
        <dbReference type="EMBL" id="OAY44969.1"/>
    </source>
</evidence>
<keyword evidence="2" id="KW-0805">Transcription regulation</keyword>
<evidence type="ECO:0000256" key="1">
    <source>
        <dbReference type="ARBA" id="ARBA00004123"/>
    </source>
</evidence>
<comment type="caution">
    <text evidence="7">The sequence shown here is derived from an EMBL/GenBank/DDBJ whole genome shotgun (WGS) entry which is preliminary data.</text>
</comment>
<dbReference type="GO" id="GO:0005634">
    <property type="term" value="C:nucleus"/>
    <property type="evidence" value="ECO:0007669"/>
    <property type="project" value="UniProtKB-SubCell"/>
</dbReference>
<keyword evidence="5" id="KW-0539">Nucleus</keyword>
<gene>
    <name evidence="7" type="ORF">MANES_07G021000v8</name>
</gene>
<evidence type="ECO:0000313" key="8">
    <source>
        <dbReference type="Proteomes" id="UP000091857"/>
    </source>
</evidence>
<name>A0A2C9VJC5_MANES</name>
<feature type="domain" description="TF-B3" evidence="6">
    <location>
        <begin position="14"/>
        <end position="120"/>
    </location>
</feature>
<organism evidence="7 8">
    <name type="scientific">Manihot esculenta</name>
    <name type="common">Cassava</name>
    <name type="synonym">Jatropha manihot</name>
    <dbReference type="NCBI Taxonomy" id="3983"/>
    <lineage>
        <taxon>Eukaryota</taxon>
        <taxon>Viridiplantae</taxon>
        <taxon>Streptophyta</taxon>
        <taxon>Embryophyta</taxon>
        <taxon>Tracheophyta</taxon>
        <taxon>Spermatophyta</taxon>
        <taxon>Magnoliopsida</taxon>
        <taxon>eudicotyledons</taxon>
        <taxon>Gunneridae</taxon>
        <taxon>Pentapetalae</taxon>
        <taxon>rosids</taxon>
        <taxon>fabids</taxon>
        <taxon>Malpighiales</taxon>
        <taxon>Euphorbiaceae</taxon>
        <taxon>Crotonoideae</taxon>
        <taxon>Manihoteae</taxon>
        <taxon>Manihot</taxon>
    </lineage>
</organism>
<evidence type="ECO:0000256" key="5">
    <source>
        <dbReference type="ARBA" id="ARBA00023242"/>
    </source>
</evidence>
<accession>A0A2C9VJC5</accession>
<dbReference type="InterPro" id="IPR015300">
    <property type="entry name" value="DNA-bd_pseudobarrel_sf"/>
</dbReference>